<dbReference type="PANTHER" id="PTHR43685:SF11">
    <property type="entry name" value="GLYCOSYLTRANSFERASE TAGX-RELATED"/>
    <property type="match status" value="1"/>
</dbReference>
<evidence type="ECO:0000259" key="1">
    <source>
        <dbReference type="Pfam" id="PF00535"/>
    </source>
</evidence>
<reference evidence="2" key="1">
    <citation type="journal article" date="2020" name="Nature">
        <title>Giant virus diversity and host interactions through global metagenomics.</title>
        <authorList>
            <person name="Schulz F."/>
            <person name="Roux S."/>
            <person name="Paez-Espino D."/>
            <person name="Jungbluth S."/>
            <person name="Walsh D.A."/>
            <person name="Denef V.J."/>
            <person name="McMahon K.D."/>
            <person name="Konstantinidis K.T."/>
            <person name="Eloe-Fadrosh E.A."/>
            <person name="Kyrpides N.C."/>
            <person name="Woyke T."/>
        </authorList>
    </citation>
    <scope>NUCLEOTIDE SEQUENCE</scope>
    <source>
        <strain evidence="2">GVMAG-M-3300027963-9</strain>
    </source>
</reference>
<sequence length="557" mass="63648">MDSLVNNKVLDTLYGIIRSPEQRLFERAPKIHLFITHYNTIQYLQKCLNSVFEQTCTIPFQATLVDDASPDPYTTEFLDEWQKKEPTRLVIVRNKQRVGKGANLFRCLDAAGCDPEDIVCVLDGDDWLASPYSLQTVIERYQNTNCWVAYGSYLQSSGHTGCCTVPLSEAHFTSEKAGRGFRECSWIFSHLFTAKAFLWNKLPKDLNIFNGKQTMFTADQVFNIPLAEMAGSNRLECINQVLMIYNNENPMNDCKIDYNEQTSVDIQNRQRPAFKALKSKKPYDISIVIPCKGRRPLLETTIKVLKHEIANTNLRVAITLVEHTDSIEFKEYAFTEGLGWIHIPMTGGSGSPLGQFNRGLCFDIGHLYGPPCKYYMMHDSDLLVPDNFFNKVNVYFNRGTIALQPYSDRFVWQTNQEFSEKLQTDLSIFYAGVDEQSVCTRSVPGAKGGSFILKSDLFTNVGGYDPQVFWGYAPEDQLFWLKVESITSVDYADTPRIPMLHLWHPNAATKNPLLAEMDMLNMYIKQQYSSELKPYIQAKSMQYTRAFENIQTSAFKS</sequence>
<dbReference type="PANTHER" id="PTHR43685">
    <property type="entry name" value="GLYCOSYLTRANSFERASE"/>
    <property type="match status" value="1"/>
</dbReference>
<protein>
    <recommendedName>
        <fullName evidence="1">Glycosyltransferase 2-like domain-containing protein</fullName>
    </recommendedName>
</protein>
<dbReference type="CDD" id="cd00761">
    <property type="entry name" value="Glyco_tranf_GTA_type"/>
    <property type="match status" value="1"/>
</dbReference>
<feature type="domain" description="Glycosyltransferase 2-like" evidence="1">
    <location>
        <begin position="34"/>
        <end position="161"/>
    </location>
</feature>
<evidence type="ECO:0000313" key="2">
    <source>
        <dbReference type="EMBL" id="QHU32202.1"/>
    </source>
</evidence>
<dbReference type="InterPro" id="IPR050834">
    <property type="entry name" value="Glycosyltransf_2"/>
</dbReference>
<accession>A0A6C0LSG6</accession>
<dbReference type="InterPro" id="IPR001173">
    <property type="entry name" value="Glyco_trans_2-like"/>
</dbReference>
<dbReference type="Gene3D" id="3.90.550.10">
    <property type="entry name" value="Spore Coat Polysaccharide Biosynthesis Protein SpsA, Chain A"/>
    <property type="match status" value="2"/>
</dbReference>
<proteinExistence type="predicted"/>
<dbReference type="InterPro" id="IPR029044">
    <property type="entry name" value="Nucleotide-diphossugar_trans"/>
</dbReference>
<dbReference type="Pfam" id="PF00535">
    <property type="entry name" value="Glycos_transf_2"/>
    <property type="match status" value="1"/>
</dbReference>
<organism evidence="2">
    <name type="scientific">viral metagenome</name>
    <dbReference type="NCBI Taxonomy" id="1070528"/>
    <lineage>
        <taxon>unclassified sequences</taxon>
        <taxon>metagenomes</taxon>
        <taxon>organismal metagenomes</taxon>
    </lineage>
</organism>
<dbReference type="SUPFAM" id="SSF53448">
    <property type="entry name" value="Nucleotide-diphospho-sugar transferases"/>
    <property type="match status" value="2"/>
</dbReference>
<dbReference type="EMBL" id="MN740536">
    <property type="protein sequence ID" value="QHU32202.1"/>
    <property type="molecule type" value="Genomic_DNA"/>
</dbReference>
<name>A0A6C0LSG6_9ZZZZ</name>
<dbReference type="AlphaFoldDB" id="A0A6C0LSG6"/>